<organism evidence="1 2">
    <name type="scientific">Pyropia yezoensis</name>
    <name type="common">Susabi-nori</name>
    <name type="synonym">Porphyra yezoensis</name>
    <dbReference type="NCBI Taxonomy" id="2788"/>
    <lineage>
        <taxon>Eukaryota</taxon>
        <taxon>Rhodophyta</taxon>
        <taxon>Bangiophyceae</taxon>
        <taxon>Bangiales</taxon>
        <taxon>Bangiaceae</taxon>
        <taxon>Pyropia</taxon>
    </lineage>
</organism>
<name>A0ACC3CJZ2_PYRYE</name>
<comment type="caution">
    <text evidence="1">The sequence shown here is derived from an EMBL/GenBank/DDBJ whole genome shotgun (WGS) entry which is preliminary data.</text>
</comment>
<gene>
    <name evidence="1" type="ORF">I4F81_012645</name>
</gene>
<proteinExistence type="predicted"/>
<dbReference type="EMBL" id="CM020620">
    <property type="protein sequence ID" value="KAK1870183.1"/>
    <property type="molecule type" value="Genomic_DNA"/>
</dbReference>
<keyword evidence="2" id="KW-1185">Reference proteome</keyword>
<protein>
    <submittedName>
        <fullName evidence="1">Uncharacterized protein</fullName>
    </submittedName>
</protein>
<accession>A0ACC3CJZ2</accession>
<dbReference type="Proteomes" id="UP000798662">
    <property type="component" value="Chromosome 3"/>
</dbReference>
<evidence type="ECO:0000313" key="2">
    <source>
        <dbReference type="Proteomes" id="UP000798662"/>
    </source>
</evidence>
<evidence type="ECO:0000313" key="1">
    <source>
        <dbReference type="EMBL" id="KAK1870183.1"/>
    </source>
</evidence>
<reference evidence="1" key="1">
    <citation type="submission" date="2019-11" db="EMBL/GenBank/DDBJ databases">
        <title>Nori genome reveals adaptations in red seaweeds to the harsh intertidal environment.</title>
        <authorList>
            <person name="Wang D."/>
            <person name="Mao Y."/>
        </authorList>
    </citation>
    <scope>NUCLEOTIDE SEQUENCE</scope>
    <source>
        <tissue evidence="1">Gametophyte</tissue>
    </source>
</reference>
<sequence>MVLPQWSAGLAASALPRRQRDCPARLTASVQYPSRVSAGSRAPPPPSQTCREPRAGCPRPGLVPPPRWAGLGGRDLGGRCPDRNSRRLSPAAGLRRLQPTAGGCVCSFSPPVGLVRSLALHLPGAGRATRASVAPGYPQRGRCSWPPAGRTLPQPPAHTGTYLHGGREQASMPCGGPRCCPAVHLPADPSPRAPEPTGTSGGVKKRTRARLFVRTKPTVLAPPRRCLLQLEGLSMEPSRGPPSSGSPPNHADPRLSLGFLLNQDGATDNGSAPPAPEDVQARRPPAHPLLPEALVPVTGADHAAGRGEATQQGVPPHPPLPPPPHRGPPIPPASLAPLPVLPPPSQTRPPSLLPPTRATPPVATAPPATLVPAPTQGPFAPPFTPAAGTAAAATRGHPAHGVVWNVVTAQYDLPPTTETPPAHPVPAPSRGNGQRVGQVHPPVWPYPPPSPGDADRGRPPPTADGMAGVVETARAATLAAEAAAAAAATAGAPPWRTQYAHAMDVFQAEMGTPGPPFPMGPRVQRPPSPAYPYERPAYGSAAWRPPPPQHPGRGLMPPTPDNGRGHAPLPVSRGADAVGTAAAPGGSPMEGVTWRGAAGWVGGDTGGAVDGSGSGGGGGSGSGSGGGGGGGLGAVFRGAGPSVGVRSGRGGGNGGGSGRGGRRRRRSTGSRPRVRCTRDGCTSTFAQRADCQKHERTVHDKSRPFACDQCDRTFGEVGNRCVCGVSGDEEGGDGGGRGGAEGRSGDGPPATRLCPGCRPLSAVGNGRVWFGGGRRLRVGQRRRSRVTPRPRV</sequence>